<dbReference type="GO" id="GO:0003824">
    <property type="term" value="F:catalytic activity"/>
    <property type="evidence" value="ECO:0007669"/>
    <property type="project" value="InterPro"/>
</dbReference>
<dbReference type="ExpressionAtlas" id="A0A1D6MDB3">
    <property type="expression patterns" value="baseline and differential"/>
</dbReference>
<dbReference type="AlphaFoldDB" id="A0A1D6MDB3"/>
<sequence>MSMGRFVNSMDPTSGLEVIRDWNGVAQVVLRSPKGASARVSLCGGQVVSWRNDRGEELLFTSSKVNPPPLFFLFPTLLLPSSSNL</sequence>
<dbReference type="SUPFAM" id="SSF74650">
    <property type="entry name" value="Galactose mutarotase-like"/>
    <property type="match status" value="1"/>
</dbReference>
<dbReference type="InterPro" id="IPR014718">
    <property type="entry name" value="GH-type_carb-bd"/>
</dbReference>
<dbReference type="EMBL" id="CM000782">
    <property type="protein sequence ID" value="AQK88654.1"/>
    <property type="molecule type" value="Genomic_DNA"/>
</dbReference>
<reference evidence="1" key="1">
    <citation type="submission" date="2015-12" db="EMBL/GenBank/DDBJ databases">
        <title>Update maize B73 reference genome by single molecule sequencing technologies.</title>
        <authorList>
            <consortium name="Maize Genome Sequencing Project"/>
            <person name="Ware D."/>
        </authorList>
    </citation>
    <scope>NUCLEOTIDE SEQUENCE</scope>
    <source>
        <tissue evidence="1">Seedling</tissue>
    </source>
</reference>
<dbReference type="InterPro" id="IPR011013">
    <property type="entry name" value="Gal_mutarotase_sf_dom"/>
</dbReference>
<dbReference type="GO" id="GO:0030246">
    <property type="term" value="F:carbohydrate binding"/>
    <property type="evidence" value="ECO:0007669"/>
    <property type="project" value="InterPro"/>
</dbReference>
<gene>
    <name evidence="1" type="ORF">ZEAMMB73_Zm00001d039066</name>
</gene>
<dbReference type="EMBL" id="CM000782">
    <property type="protein sequence ID" value="AQK88653.1"/>
    <property type="molecule type" value="Genomic_DNA"/>
</dbReference>
<dbReference type="PANTHER" id="PTHR11122:SF59">
    <property type="entry name" value="GLUCOSE-6-PHOSPHATE 1-EPIMERASE"/>
    <property type="match status" value="1"/>
</dbReference>
<dbReference type="Gene3D" id="2.70.98.10">
    <property type="match status" value="1"/>
</dbReference>
<dbReference type="GO" id="GO:0005975">
    <property type="term" value="P:carbohydrate metabolic process"/>
    <property type="evidence" value="ECO:0007669"/>
    <property type="project" value="InterPro"/>
</dbReference>
<protein>
    <submittedName>
        <fullName evidence="1">Galactose mutarotase-like superfamily protein</fullName>
    </submittedName>
</protein>
<dbReference type="PANTHER" id="PTHR11122">
    <property type="entry name" value="APOSPORY-ASSOCIATED PROTEIN C-RELATED"/>
    <property type="match status" value="1"/>
</dbReference>
<evidence type="ECO:0000313" key="1">
    <source>
        <dbReference type="EMBL" id="AQK88653.1"/>
    </source>
</evidence>
<organism evidence="1">
    <name type="scientific">Zea mays</name>
    <name type="common">Maize</name>
    <dbReference type="NCBI Taxonomy" id="4577"/>
    <lineage>
        <taxon>Eukaryota</taxon>
        <taxon>Viridiplantae</taxon>
        <taxon>Streptophyta</taxon>
        <taxon>Embryophyta</taxon>
        <taxon>Tracheophyta</taxon>
        <taxon>Spermatophyta</taxon>
        <taxon>Magnoliopsida</taxon>
        <taxon>Liliopsida</taxon>
        <taxon>Poales</taxon>
        <taxon>Poaceae</taxon>
        <taxon>PACMAD clade</taxon>
        <taxon>Panicoideae</taxon>
        <taxon>Andropogonodae</taxon>
        <taxon>Andropogoneae</taxon>
        <taxon>Tripsacinae</taxon>
        <taxon>Zea</taxon>
    </lineage>
</organism>
<accession>A0A1D6MDB3</accession>
<proteinExistence type="predicted"/>
<name>A0A1D6MDB3_MAIZE</name>